<dbReference type="PANTHER" id="PTHR10846">
    <property type="entry name" value="SODIUM/POTASSIUM/CALCIUM EXCHANGER"/>
    <property type="match status" value="1"/>
</dbReference>
<keyword evidence="4 5" id="KW-0472">Membrane</keyword>
<dbReference type="AlphaFoldDB" id="A0AAW9RPP3"/>
<proteinExistence type="predicted"/>
<organism evidence="7 8">
    <name type="scientific">Rapidithrix thailandica</name>
    <dbReference type="NCBI Taxonomy" id="413964"/>
    <lineage>
        <taxon>Bacteria</taxon>
        <taxon>Pseudomonadati</taxon>
        <taxon>Bacteroidota</taxon>
        <taxon>Cytophagia</taxon>
        <taxon>Cytophagales</taxon>
        <taxon>Flammeovirgaceae</taxon>
        <taxon>Rapidithrix</taxon>
    </lineage>
</organism>
<evidence type="ECO:0000256" key="4">
    <source>
        <dbReference type="ARBA" id="ARBA00023136"/>
    </source>
</evidence>
<dbReference type="EMBL" id="JBDKWZ010000001">
    <property type="protein sequence ID" value="MEN7546764.1"/>
    <property type="molecule type" value="Genomic_DNA"/>
</dbReference>
<feature type="transmembrane region" description="Helical" evidence="5">
    <location>
        <begin position="275"/>
        <end position="292"/>
    </location>
</feature>
<feature type="transmembrane region" description="Helical" evidence="5">
    <location>
        <begin position="247"/>
        <end position="269"/>
    </location>
</feature>
<accession>A0AAW9RPP3</accession>
<evidence type="ECO:0000256" key="2">
    <source>
        <dbReference type="ARBA" id="ARBA00022692"/>
    </source>
</evidence>
<dbReference type="InterPro" id="IPR044880">
    <property type="entry name" value="NCX_ion-bd_dom_sf"/>
</dbReference>
<feature type="transmembrane region" description="Helical" evidence="5">
    <location>
        <begin position="110"/>
        <end position="128"/>
    </location>
</feature>
<feature type="transmembrane region" description="Helical" evidence="5">
    <location>
        <begin position="212"/>
        <end position="235"/>
    </location>
</feature>
<dbReference type="RefSeq" id="WP_346819546.1">
    <property type="nucleotide sequence ID" value="NZ_JBDKWZ010000001.1"/>
</dbReference>
<dbReference type="GO" id="GO:0005262">
    <property type="term" value="F:calcium channel activity"/>
    <property type="evidence" value="ECO:0007669"/>
    <property type="project" value="TreeGrafter"/>
</dbReference>
<evidence type="ECO:0000256" key="3">
    <source>
        <dbReference type="ARBA" id="ARBA00022989"/>
    </source>
</evidence>
<feature type="transmembrane region" description="Helical" evidence="5">
    <location>
        <begin position="76"/>
        <end position="98"/>
    </location>
</feature>
<dbReference type="Proteomes" id="UP001403385">
    <property type="component" value="Unassembled WGS sequence"/>
</dbReference>
<keyword evidence="2 5" id="KW-0812">Transmembrane</keyword>
<evidence type="ECO:0000256" key="1">
    <source>
        <dbReference type="ARBA" id="ARBA00004141"/>
    </source>
</evidence>
<dbReference type="PANTHER" id="PTHR10846:SF8">
    <property type="entry name" value="INNER MEMBRANE PROTEIN YRBG"/>
    <property type="match status" value="1"/>
</dbReference>
<protein>
    <submittedName>
        <fullName evidence="7">Calcium/sodium antiporter</fullName>
    </submittedName>
</protein>
<comment type="subcellular location">
    <subcellularLocation>
        <location evidence="1">Membrane</location>
        <topology evidence="1">Multi-pass membrane protein</topology>
    </subcellularLocation>
</comment>
<keyword evidence="3 5" id="KW-1133">Transmembrane helix</keyword>
<evidence type="ECO:0000313" key="8">
    <source>
        <dbReference type="Proteomes" id="UP001403385"/>
    </source>
</evidence>
<dbReference type="InterPro" id="IPR004837">
    <property type="entry name" value="NaCa_Exmemb"/>
</dbReference>
<evidence type="ECO:0000259" key="6">
    <source>
        <dbReference type="Pfam" id="PF01699"/>
    </source>
</evidence>
<feature type="domain" description="Sodium/calcium exchanger membrane region" evidence="6">
    <location>
        <begin position="177"/>
        <end position="319"/>
    </location>
</feature>
<feature type="transmembrane region" description="Helical" evidence="5">
    <location>
        <begin position="178"/>
        <end position="200"/>
    </location>
</feature>
<keyword evidence="8" id="KW-1185">Reference proteome</keyword>
<dbReference type="GO" id="GO:0006874">
    <property type="term" value="P:intracellular calcium ion homeostasis"/>
    <property type="evidence" value="ECO:0007669"/>
    <property type="project" value="TreeGrafter"/>
</dbReference>
<dbReference type="GO" id="GO:0005886">
    <property type="term" value="C:plasma membrane"/>
    <property type="evidence" value="ECO:0007669"/>
    <property type="project" value="TreeGrafter"/>
</dbReference>
<dbReference type="GO" id="GO:0008273">
    <property type="term" value="F:calcium, potassium:sodium antiporter activity"/>
    <property type="evidence" value="ECO:0007669"/>
    <property type="project" value="TreeGrafter"/>
</dbReference>
<dbReference type="InterPro" id="IPR004481">
    <property type="entry name" value="K/Na/Ca-exchanger"/>
</dbReference>
<sequence length="322" mass="35503">MWASTLGLLILLAGLVALIKGADWLVDGAAAIAERYEVSELALGLSLIALSTTLPELVVNLIASQQQEYELVFSNIVGSIIINIFCVLGLVGLMTPLYVRPLTIKRDIPFAVFVIGVVFVLLNDRLFFDARDNALDRFDGLILLGLLFTYLVSIVRRLKRKHLDYEKPEKSLSKGKQWWYLIAGGIALAGGGELTVLAAQELTEAWQVSKKLIGLTILAPGTAFPELAVSFLAVFKKRYDIAVGNIIGANILNVVLVLSVSTISGPLLYNYKLNFDWLFAGLGTAFLFVAMFTGKARRLDRWEAGILFGFFVAYSFFLFIRL</sequence>
<gene>
    <name evidence="7" type="ORF">AAG747_02515</name>
</gene>
<feature type="transmembrane region" description="Helical" evidence="5">
    <location>
        <begin position="304"/>
        <end position="320"/>
    </location>
</feature>
<reference evidence="7 8" key="1">
    <citation type="submission" date="2024-04" db="EMBL/GenBank/DDBJ databases">
        <title>Novel genus in family Flammeovirgaceae.</title>
        <authorList>
            <person name="Nguyen T.H."/>
            <person name="Vuong T.Q."/>
            <person name="Le H."/>
            <person name="Kim S.-G."/>
        </authorList>
    </citation>
    <scope>NUCLEOTIDE SEQUENCE [LARGE SCALE GENOMIC DNA]</scope>
    <source>
        <strain evidence="7 8">JCM 23209</strain>
    </source>
</reference>
<feature type="domain" description="Sodium/calcium exchanger membrane region" evidence="6">
    <location>
        <begin position="7"/>
        <end position="153"/>
    </location>
</feature>
<evidence type="ECO:0000313" key="7">
    <source>
        <dbReference type="EMBL" id="MEN7546764.1"/>
    </source>
</evidence>
<comment type="caution">
    <text evidence="7">The sequence shown here is derived from an EMBL/GenBank/DDBJ whole genome shotgun (WGS) entry which is preliminary data.</text>
</comment>
<dbReference type="Pfam" id="PF01699">
    <property type="entry name" value="Na_Ca_ex"/>
    <property type="match status" value="2"/>
</dbReference>
<name>A0AAW9RPP3_9BACT</name>
<dbReference type="NCBIfam" id="TIGR00367">
    <property type="entry name" value="calcium/sodium antiporter"/>
    <property type="match status" value="1"/>
</dbReference>
<dbReference type="Gene3D" id="1.20.1420.30">
    <property type="entry name" value="NCX, central ion-binding region"/>
    <property type="match status" value="2"/>
</dbReference>
<evidence type="ECO:0000256" key="5">
    <source>
        <dbReference type="SAM" id="Phobius"/>
    </source>
</evidence>